<accession>A0AAE0C168</accession>
<evidence type="ECO:0000256" key="1">
    <source>
        <dbReference type="SAM" id="MobiDB-lite"/>
    </source>
</evidence>
<comment type="caution">
    <text evidence="2">The sequence shown here is derived from an EMBL/GenBank/DDBJ whole genome shotgun (WGS) entry which is preliminary data.</text>
</comment>
<evidence type="ECO:0000313" key="2">
    <source>
        <dbReference type="EMBL" id="KAK3245894.1"/>
    </source>
</evidence>
<feature type="region of interest" description="Disordered" evidence="1">
    <location>
        <begin position="398"/>
        <end position="418"/>
    </location>
</feature>
<feature type="compositionally biased region" description="Basic and acidic residues" evidence="1">
    <location>
        <begin position="291"/>
        <end position="300"/>
    </location>
</feature>
<feature type="compositionally biased region" description="Acidic residues" evidence="1">
    <location>
        <begin position="634"/>
        <end position="684"/>
    </location>
</feature>
<feature type="compositionally biased region" description="Low complexity" evidence="1">
    <location>
        <begin position="1421"/>
        <end position="1431"/>
    </location>
</feature>
<feature type="compositionally biased region" description="Acidic residues" evidence="1">
    <location>
        <begin position="448"/>
        <end position="457"/>
    </location>
</feature>
<feature type="region of interest" description="Disordered" evidence="1">
    <location>
        <begin position="1799"/>
        <end position="1837"/>
    </location>
</feature>
<feature type="region of interest" description="Disordered" evidence="1">
    <location>
        <begin position="1392"/>
        <end position="1439"/>
    </location>
</feature>
<proteinExistence type="predicted"/>
<organism evidence="2 3">
    <name type="scientific">Cymbomonas tetramitiformis</name>
    <dbReference type="NCBI Taxonomy" id="36881"/>
    <lineage>
        <taxon>Eukaryota</taxon>
        <taxon>Viridiplantae</taxon>
        <taxon>Chlorophyta</taxon>
        <taxon>Pyramimonadophyceae</taxon>
        <taxon>Pyramimonadales</taxon>
        <taxon>Pyramimonadaceae</taxon>
        <taxon>Cymbomonas</taxon>
    </lineage>
</organism>
<dbReference type="Proteomes" id="UP001190700">
    <property type="component" value="Unassembled WGS sequence"/>
</dbReference>
<reference evidence="2 3" key="1">
    <citation type="journal article" date="2015" name="Genome Biol. Evol.">
        <title>Comparative Genomics of a Bacterivorous Green Alga Reveals Evolutionary Causalities and Consequences of Phago-Mixotrophic Mode of Nutrition.</title>
        <authorList>
            <person name="Burns J.A."/>
            <person name="Paasch A."/>
            <person name="Narechania A."/>
            <person name="Kim E."/>
        </authorList>
    </citation>
    <scope>NUCLEOTIDE SEQUENCE [LARGE SCALE GENOMIC DNA]</scope>
    <source>
        <strain evidence="2 3">PLY_AMNH</strain>
    </source>
</reference>
<feature type="compositionally biased region" description="Basic and acidic residues" evidence="1">
    <location>
        <begin position="398"/>
        <end position="412"/>
    </location>
</feature>
<feature type="region of interest" description="Disordered" evidence="1">
    <location>
        <begin position="437"/>
        <end position="461"/>
    </location>
</feature>
<gene>
    <name evidence="2" type="ORF">CYMTET_44555</name>
</gene>
<feature type="compositionally biased region" description="Basic and acidic residues" evidence="1">
    <location>
        <begin position="1813"/>
        <end position="1823"/>
    </location>
</feature>
<feature type="region of interest" description="Disordered" evidence="1">
    <location>
        <begin position="265"/>
        <end position="318"/>
    </location>
</feature>
<protein>
    <submittedName>
        <fullName evidence="2">Uncharacterized protein</fullName>
    </submittedName>
</protein>
<feature type="region of interest" description="Disordered" evidence="1">
    <location>
        <begin position="1697"/>
        <end position="1751"/>
    </location>
</feature>
<keyword evidence="3" id="KW-1185">Reference proteome</keyword>
<name>A0AAE0C168_9CHLO</name>
<sequence length="2144" mass="235413">MEYSDSARLALGTLPIYTGTKEEDRPKFLREFSLMVLKDTSEHGPLEGSIPCARPPFNEMNVGTTWVIARPAADQDAQGEVSTEYQTDGTSLKGLTGQNGTRDMQYFYALRGFIAALDKKFMMKGTQEKVDLLTQKPQVELGQDGLTYMKMCQRREMQLNTGKVLSDEELRTFIEDCVENLRIKIFQTRVKEQLRAQFPPPNRVTWKDLEAIIEVQDKLKNDAESWILTFLQEITRRCGCQYSTWEARQHGLDLKAIKNSIKKIESAGEGQSGDPENNKKGEASPSKKMKKEVNVAERTKKLAYNKTPPPAEGGRTSDKPKCLRCFGGGWHESDPEQCRSGYKHVKMPAGYHESRLGSSKWWDAENAALRMYNLKNRFKNSDWGILVTDWQQLPNDEKDKYRAKQPSADKPKSTAGNPEALLKAEYQGMVAARKTASRAGSVKSQVLSEDEGSDEEPATANVAERETYISDAHEVNHRDIAGTGASSGSSTSLLSALAEEMGEEVLSSALNTLGLGELPETLSKGGEPEFTAAPAVALGSTQHMRGFPVKTPEEYEADAQVPMAPAADEMQRKVQLMASVIKSLGAAFRKLAVGLVAEGRITAPRGLETLVELAETGQLPIPAALAADCQSSGEGDDDDDEGDDCPGMESGDDSDEDDDCPGMESGDDSDEEEIPLDEMPEDMVDQPRKRSTTVRVTAAAATIQESFGVTDFSGKGELHAGTMEAKAYELLKKRMLSGLTEEQLTAMAQVQPVCKLLNETLAQGMALVASGGLLMLYKALLLDTGANCNIIPIRTVNRLGLTIFDAETGARVARCDGSPAEFTKYCYVDVILAAGTPYMTLHRLHAFVTYTNDTTWDFLVGTGPLKNALKLTIDLYRGIATSEAAVSLGMREKVTLPLIELTPPADARSKRNEDPRVCLATEIFDDGAAPERSLVSVFDDCAPPPREAVLPDTRGEDRLALTGERLKRFNQEEREMLEARCQSMVEAGILRPSSLMQVELTGRVSLRAENSTFEPPASGTSITGQMLGLLQATSRSQREANVATRNEWSGAEEPVNVVPIAPASLTTTQTDPRYPDLTQEQEAGSETEYMLASAQPWAGMAVNPWDHRDKESSWSQQRLYVDRTGYARLCTLCEDGDGGEPDAGFVQVKFPRCGELKSILDSELLWPDFTLVDQRVDKETKVPSETWATRASYRRDRDQVALPDCGAHREAGRYTMANVQEALNAQQVYPTGVVTGKLMWDKMARQFCVLSEQTRVQWELMESMVRHTMAGTASMSPMGKVTGEFQLPFYYEKDQRWQYQHLKYVQKVDIADLRARLKVRYDEVVAGVRAIPLLTLSDAAGKVGKFYPVTDGEGGDGEVFSTNAAAVEYLHLGDGRVMLAACKTEEKAHDALASYGTRRDPPPGPTVRTLKTVRKDGAGPSGSAPSPSSGPLRLRHQTWPNGAFDPQKLDYHPSVFQGTYEPELDTNSEDTARESDWLDPRKISEFAALDGQTVFLIQYRCFKGKIEFQLGRPCAERGKGLHTCELSKQTMHKYSSSAAVGQRGECLPLGGQSKGCTGGLLGTIQMHVEHLGTSEQLVEIATSHLVDGPQQGTLHVLKTRANSRSKAVYYLCEDHRYYRARGSHGVVFTLEYLSSGTRKFDRCSWVPWDKVAVMHREPLSKLASLVGPALLADAQRAEVHTQLCDNFMRCLDPAVEDGDSHHRQTEEDEEVDSASRRSPGLAAGEGVGSSPRYAATLSPQSERSYSEEQDVGQISERFVGLAADQAQVRAEIAANEASIAAIEEQIRVRAEIIREYEARPPTTRPSARIGTRGSDDPGLDSRHGAQTQPTREHCSSQALGGLRAEGLGVNFAQRSEHQTVGDILHRQVPSARNRLKLCFQLNRTRGPPQSCHHQPLAPQRPTTQIGPVVASRAPESSVTAIVRTAHWGLFNGAPGPLQPGAPVIEKQPRHTAGCTACRQAVGRARSGVHRRAMARALWAVRTAPLQQWAHPRLHLRVLSELARHLLLLSTVACEVAGLHHARHGLWYVPLLRLGLAMLAMRFVGTVGSLGCSLMVAVHIGRHGLPGFCLARVPMFAALRTRVSHTLAIAQRVAAAGPAALAAIPRRMQKPRFAARLQRLRLVTTCYRVAHYAYVALVLALIPSA</sequence>
<dbReference type="EMBL" id="LGRX02030290">
    <property type="protein sequence ID" value="KAK3245894.1"/>
    <property type="molecule type" value="Genomic_DNA"/>
</dbReference>
<feature type="region of interest" description="Disordered" evidence="1">
    <location>
        <begin position="628"/>
        <end position="691"/>
    </location>
</feature>
<evidence type="ECO:0000313" key="3">
    <source>
        <dbReference type="Proteomes" id="UP001190700"/>
    </source>
</evidence>